<evidence type="ECO:0000259" key="5">
    <source>
        <dbReference type="PROSITE" id="PS50043"/>
    </source>
</evidence>
<keyword evidence="1" id="KW-0805">Transcription regulation</keyword>
<name>A0ABS0MFS1_SERRU</name>
<evidence type="ECO:0000313" key="7">
    <source>
        <dbReference type="Proteomes" id="UP000624159"/>
    </source>
</evidence>
<evidence type="ECO:0000256" key="1">
    <source>
        <dbReference type="ARBA" id="ARBA00023015"/>
    </source>
</evidence>
<keyword evidence="7" id="KW-1185">Reference proteome</keyword>
<gene>
    <name evidence="6" type="ORF">I5U13_16220</name>
</gene>
<dbReference type="PRINTS" id="PR00038">
    <property type="entry name" value="HTHLUXR"/>
</dbReference>
<proteinExistence type="predicted"/>
<reference evidence="6 7" key="1">
    <citation type="submission" date="2020-11" db="EMBL/GenBank/DDBJ databases">
        <title>Enhanced detection system for hospital associated transmission using whole genome sequencing surveillance.</title>
        <authorList>
            <person name="Harrison L.H."/>
            <person name="Van Tyne D."/>
            <person name="Marsh J.W."/>
            <person name="Griffith M.P."/>
            <person name="Snyder D.J."/>
            <person name="Cooper V.S."/>
            <person name="Mustapha M."/>
        </authorList>
    </citation>
    <scope>NUCLEOTIDE SEQUENCE [LARGE SCALE GENOMIC DNA]</scope>
    <source>
        <strain evidence="6 7">SER00230</strain>
    </source>
</reference>
<dbReference type="InterPro" id="IPR016032">
    <property type="entry name" value="Sig_transdc_resp-reg_C-effctor"/>
</dbReference>
<evidence type="ECO:0000256" key="2">
    <source>
        <dbReference type="ARBA" id="ARBA00023125"/>
    </source>
</evidence>
<dbReference type="Gene3D" id="1.10.10.10">
    <property type="entry name" value="Winged helix-like DNA-binding domain superfamily/Winged helix DNA-binding domain"/>
    <property type="match status" value="1"/>
</dbReference>
<dbReference type="Proteomes" id="UP000624159">
    <property type="component" value="Unassembled WGS sequence"/>
</dbReference>
<dbReference type="InterPro" id="IPR000792">
    <property type="entry name" value="Tscrpt_reg_LuxR_C"/>
</dbReference>
<dbReference type="InterPro" id="IPR036388">
    <property type="entry name" value="WH-like_DNA-bd_sf"/>
</dbReference>
<accession>A0ABS0MFS1</accession>
<dbReference type="PANTHER" id="PTHR44688:SF16">
    <property type="entry name" value="DNA-BINDING TRANSCRIPTIONAL ACTIVATOR DEVR_DOSR"/>
    <property type="match status" value="1"/>
</dbReference>
<keyword evidence="3" id="KW-0010">Activator</keyword>
<dbReference type="CDD" id="cd06170">
    <property type="entry name" value="LuxR_C_like"/>
    <property type="match status" value="1"/>
</dbReference>
<dbReference type="Pfam" id="PF00196">
    <property type="entry name" value="GerE"/>
    <property type="match status" value="1"/>
</dbReference>
<feature type="domain" description="HTH luxR-type" evidence="5">
    <location>
        <begin position="124"/>
        <end position="189"/>
    </location>
</feature>
<dbReference type="PROSITE" id="PS50043">
    <property type="entry name" value="HTH_LUXR_2"/>
    <property type="match status" value="1"/>
</dbReference>
<comment type="caution">
    <text evidence="6">The sequence shown here is derived from an EMBL/GenBank/DDBJ whole genome shotgun (WGS) entry which is preliminary data.</text>
</comment>
<dbReference type="RefSeq" id="WP_197664593.1">
    <property type="nucleotide sequence ID" value="NZ_JADULK010000008.1"/>
</dbReference>
<evidence type="ECO:0000256" key="3">
    <source>
        <dbReference type="ARBA" id="ARBA00023159"/>
    </source>
</evidence>
<protein>
    <submittedName>
        <fullName evidence="6">Helix-turn-helix transcriptional regulator</fullName>
    </submittedName>
</protein>
<evidence type="ECO:0000256" key="4">
    <source>
        <dbReference type="ARBA" id="ARBA00023163"/>
    </source>
</evidence>
<keyword evidence="4" id="KW-0804">Transcription</keyword>
<dbReference type="SUPFAM" id="SSF46894">
    <property type="entry name" value="C-terminal effector domain of the bipartite response regulators"/>
    <property type="match status" value="1"/>
</dbReference>
<sequence>MTLRLKVLITDPDKFFVAGLKSLLNAHFHSKGIVLLFMDNPLLYPIADLIFWAPATPRIPNSLLTGRYLDTRFFVITSGEETLLTRHVFQHVFDRCWPCAVLLSFVDKAISQESRFDHAKLAAIYDPVTLLTPRQQEVMYYVSKGMRSHEIAKHMHVHEKTVSCHKRAAMGKLHLMRTAELHNWLINNHIPLPQRGHATTKK</sequence>
<evidence type="ECO:0000313" key="6">
    <source>
        <dbReference type="EMBL" id="MBH1931199.1"/>
    </source>
</evidence>
<dbReference type="EMBL" id="JADULK010000008">
    <property type="protein sequence ID" value="MBH1931199.1"/>
    <property type="molecule type" value="Genomic_DNA"/>
</dbReference>
<dbReference type="PROSITE" id="PS00622">
    <property type="entry name" value="HTH_LUXR_1"/>
    <property type="match status" value="1"/>
</dbReference>
<keyword evidence="2" id="KW-0238">DNA-binding</keyword>
<dbReference type="SMART" id="SM00421">
    <property type="entry name" value="HTH_LUXR"/>
    <property type="match status" value="1"/>
</dbReference>
<dbReference type="PANTHER" id="PTHR44688">
    <property type="entry name" value="DNA-BINDING TRANSCRIPTIONAL ACTIVATOR DEVR_DOSR"/>
    <property type="match status" value="1"/>
</dbReference>
<organism evidence="6 7">
    <name type="scientific">Serratia rubidaea</name>
    <name type="common">Serratia marinorubra</name>
    <dbReference type="NCBI Taxonomy" id="61652"/>
    <lineage>
        <taxon>Bacteria</taxon>
        <taxon>Pseudomonadati</taxon>
        <taxon>Pseudomonadota</taxon>
        <taxon>Gammaproteobacteria</taxon>
        <taxon>Enterobacterales</taxon>
        <taxon>Yersiniaceae</taxon>
        <taxon>Serratia</taxon>
    </lineage>
</organism>